<accession>A0AAU7DZ68</accession>
<dbReference type="AlphaFoldDB" id="A0AAU7DZ68"/>
<reference evidence="7" key="1">
    <citation type="submission" date="2024-02" db="EMBL/GenBank/DDBJ databases">
        <title>Tomenella chthoni gen. nov. sp. nov., a member of the family Jonesiaceae isolated from bat guano.</title>
        <authorList>
            <person name="Miller S.L."/>
            <person name="King J."/>
            <person name="Sankaranarayanan K."/>
            <person name="Lawson P.A."/>
        </authorList>
    </citation>
    <scope>NUCLEOTIDE SEQUENCE</scope>
    <source>
        <strain evidence="7">BS-20</strain>
    </source>
</reference>
<feature type="transmembrane region" description="Helical" evidence="5">
    <location>
        <begin position="198"/>
        <end position="219"/>
    </location>
</feature>
<dbReference type="PANTHER" id="PTHR23542">
    <property type="match status" value="1"/>
</dbReference>
<feature type="transmembrane region" description="Helical" evidence="5">
    <location>
        <begin position="119"/>
        <end position="138"/>
    </location>
</feature>
<feature type="transmembrane region" description="Helical" evidence="5">
    <location>
        <begin position="240"/>
        <end position="264"/>
    </location>
</feature>
<dbReference type="GO" id="GO:0022857">
    <property type="term" value="F:transmembrane transporter activity"/>
    <property type="evidence" value="ECO:0007669"/>
    <property type="project" value="InterPro"/>
</dbReference>
<organism evidence="7">
    <name type="scientific">Jonesiaceae bacterium BS-20</name>
    <dbReference type="NCBI Taxonomy" id="3120821"/>
    <lineage>
        <taxon>Bacteria</taxon>
        <taxon>Bacillati</taxon>
        <taxon>Actinomycetota</taxon>
        <taxon>Actinomycetes</taxon>
        <taxon>Micrococcales</taxon>
        <taxon>Jonesiaceae</taxon>
    </lineage>
</organism>
<feature type="transmembrane region" description="Helical" evidence="5">
    <location>
        <begin position="362"/>
        <end position="384"/>
    </location>
</feature>
<proteinExistence type="predicted"/>
<keyword evidence="4 5" id="KW-0472">Membrane</keyword>
<feature type="transmembrane region" description="Helical" evidence="5">
    <location>
        <begin position="276"/>
        <end position="294"/>
    </location>
</feature>
<dbReference type="Pfam" id="PF07690">
    <property type="entry name" value="MFS_1"/>
    <property type="match status" value="1"/>
</dbReference>
<sequence length="423" mass="43547">MSHPQGEDFERPHQVNPGSRRPELLQIVGLNYFPIAFIGRLPFAMTVVGVLTLIVSVTGSIGDAGLTSATVGLGTAIAGPFIGMAADRYGQRLVLLTCSLIHASALIGLTVLTYQGAPLALLLAGAFLIGASAPQLAAMSRARLLGVINTLVSPVRRSKTLNNTMSIESVADELVFVFGPVAVGLLAVQFGAGAPLGIAAALTLIFVGSFALHPTGRLVRSTAAQSGQKPPLKEFLGAKYLVLIFSMLAIGSFFGAMLTSLTAFMDDVGKPESAGVLYGALGIGSAVLALSMTLMPQRFALPARMVTFAAVMFGAAVFLPSVATETSMTVVLVVLGIGIGPVLVTLFSLASIHAPAGRTATLMTILSSSIVVGQAAFSAITGQVVEVFGTRVALQLPVWAVGALLLAAVVNLLVLKVERPTKA</sequence>
<dbReference type="PANTHER" id="PTHR23542:SF1">
    <property type="entry name" value="MAJOR FACILITATOR SUPERFAMILY (MFS) PROFILE DOMAIN-CONTAINING PROTEIN"/>
    <property type="match status" value="1"/>
</dbReference>
<dbReference type="SUPFAM" id="SSF103473">
    <property type="entry name" value="MFS general substrate transporter"/>
    <property type="match status" value="1"/>
</dbReference>
<feature type="transmembrane region" description="Helical" evidence="5">
    <location>
        <begin position="30"/>
        <end position="54"/>
    </location>
</feature>
<feature type="transmembrane region" description="Helical" evidence="5">
    <location>
        <begin position="66"/>
        <end position="86"/>
    </location>
</feature>
<dbReference type="InterPro" id="IPR036259">
    <property type="entry name" value="MFS_trans_sf"/>
</dbReference>
<evidence type="ECO:0000256" key="5">
    <source>
        <dbReference type="SAM" id="Phobius"/>
    </source>
</evidence>
<feature type="transmembrane region" description="Helical" evidence="5">
    <location>
        <begin position="174"/>
        <end position="192"/>
    </location>
</feature>
<evidence type="ECO:0000256" key="1">
    <source>
        <dbReference type="ARBA" id="ARBA00004651"/>
    </source>
</evidence>
<evidence type="ECO:0000259" key="6">
    <source>
        <dbReference type="PROSITE" id="PS50850"/>
    </source>
</evidence>
<evidence type="ECO:0000256" key="4">
    <source>
        <dbReference type="ARBA" id="ARBA00023136"/>
    </source>
</evidence>
<name>A0AAU7DZ68_9MICO</name>
<feature type="transmembrane region" description="Helical" evidence="5">
    <location>
        <begin position="329"/>
        <end position="350"/>
    </location>
</feature>
<dbReference type="InterPro" id="IPR011701">
    <property type="entry name" value="MFS"/>
</dbReference>
<protein>
    <submittedName>
        <fullName evidence="7">MFS transporter</fullName>
    </submittedName>
</protein>
<dbReference type="PROSITE" id="PS50850">
    <property type="entry name" value="MFS"/>
    <property type="match status" value="1"/>
</dbReference>
<feature type="transmembrane region" description="Helical" evidence="5">
    <location>
        <begin position="306"/>
        <end position="323"/>
    </location>
</feature>
<evidence type="ECO:0000313" key="7">
    <source>
        <dbReference type="EMBL" id="XBH22572.1"/>
    </source>
</evidence>
<dbReference type="GO" id="GO:0005886">
    <property type="term" value="C:plasma membrane"/>
    <property type="evidence" value="ECO:0007669"/>
    <property type="project" value="UniProtKB-SubCell"/>
</dbReference>
<evidence type="ECO:0000256" key="2">
    <source>
        <dbReference type="ARBA" id="ARBA00022692"/>
    </source>
</evidence>
<keyword evidence="2 5" id="KW-0812">Transmembrane</keyword>
<dbReference type="EMBL" id="CP146203">
    <property type="protein sequence ID" value="XBH22572.1"/>
    <property type="molecule type" value="Genomic_DNA"/>
</dbReference>
<comment type="subcellular location">
    <subcellularLocation>
        <location evidence="1">Cell membrane</location>
        <topology evidence="1">Multi-pass membrane protein</topology>
    </subcellularLocation>
</comment>
<keyword evidence="3 5" id="KW-1133">Transmembrane helix</keyword>
<dbReference type="InterPro" id="IPR020846">
    <property type="entry name" value="MFS_dom"/>
</dbReference>
<dbReference type="Gene3D" id="1.20.1250.20">
    <property type="entry name" value="MFS general substrate transporter like domains"/>
    <property type="match status" value="1"/>
</dbReference>
<gene>
    <name evidence="7" type="ORF">V5R04_04945</name>
</gene>
<feature type="domain" description="Major facilitator superfamily (MFS) profile" evidence="6">
    <location>
        <begin position="239"/>
        <end position="423"/>
    </location>
</feature>
<feature type="transmembrane region" description="Helical" evidence="5">
    <location>
        <begin position="396"/>
        <end position="415"/>
    </location>
</feature>
<evidence type="ECO:0000256" key="3">
    <source>
        <dbReference type="ARBA" id="ARBA00022989"/>
    </source>
</evidence>